<evidence type="ECO:0000256" key="6">
    <source>
        <dbReference type="SAM" id="MobiDB-lite"/>
    </source>
</evidence>
<organism evidence="8 9">
    <name type="scientific">Salvia divinorum</name>
    <name type="common">Maria pastora</name>
    <name type="synonym">Diviner's sage</name>
    <dbReference type="NCBI Taxonomy" id="28513"/>
    <lineage>
        <taxon>Eukaryota</taxon>
        <taxon>Viridiplantae</taxon>
        <taxon>Streptophyta</taxon>
        <taxon>Embryophyta</taxon>
        <taxon>Tracheophyta</taxon>
        <taxon>Spermatophyta</taxon>
        <taxon>Magnoliopsida</taxon>
        <taxon>eudicotyledons</taxon>
        <taxon>Gunneridae</taxon>
        <taxon>Pentapetalae</taxon>
        <taxon>asterids</taxon>
        <taxon>lamiids</taxon>
        <taxon>Lamiales</taxon>
        <taxon>Lamiaceae</taxon>
        <taxon>Nepetoideae</taxon>
        <taxon>Mentheae</taxon>
        <taxon>Salviinae</taxon>
        <taxon>Salvia</taxon>
        <taxon>Salvia subgen. Calosphace</taxon>
    </lineage>
</organism>
<keyword evidence="1" id="KW-0132">Cell division</keyword>
<name>A0ABD1HTR2_SALDI</name>
<evidence type="ECO:0000313" key="8">
    <source>
        <dbReference type="EMBL" id="KAL1559289.1"/>
    </source>
</evidence>
<dbReference type="GO" id="GO:0051301">
    <property type="term" value="P:cell division"/>
    <property type="evidence" value="ECO:0007669"/>
    <property type="project" value="UniProtKB-KW"/>
</dbReference>
<feature type="region of interest" description="Disordered" evidence="6">
    <location>
        <begin position="32"/>
        <end position="131"/>
    </location>
</feature>
<feature type="compositionally biased region" description="Polar residues" evidence="6">
    <location>
        <begin position="32"/>
        <end position="61"/>
    </location>
</feature>
<feature type="domain" description="Sororin C-terminal region" evidence="7">
    <location>
        <begin position="428"/>
        <end position="451"/>
    </location>
</feature>
<dbReference type="AlphaFoldDB" id="A0ABD1HTR2"/>
<keyword evidence="9" id="KW-1185">Reference proteome</keyword>
<evidence type="ECO:0000256" key="1">
    <source>
        <dbReference type="ARBA" id="ARBA00022618"/>
    </source>
</evidence>
<evidence type="ECO:0000256" key="2">
    <source>
        <dbReference type="ARBA" id="ARBA00022776"/>
    </source>
</evidence>
<gene>
    <name evidence="8" type="ORF">AAHA92_09646</name>
</gene>
<dbReference type="EMBL" id="JBEAFC010000004">
    <property type="protein sequence ID" value="KAL1559289.1"/>
    <property type="molecule type" value="Genomic_DNA"/>
</dbReference>
<comment type="caution">
    <text evidence="8">The sequence shown here is derived from an EMBL/GenBank/DDBJ whole genome shotgun (WGS) entry which is preliminary data.</text>
</comment>
<dbReference type="GO" id="GO:0005634">
    <property type="term" value="C:nucleus"/>
    <property type="evidence" value="ECO:0007669"/>
    <property type="project" value="UniProtKB-SubCell"/>
</dbReference>
<evidence type="ECO:0000313" key="9">
    <source>
        <dbReference type="Proteomes" id="UP001567538"/>
    </source>
</evidence>
<comment type="similarity">
    <text evidence="5">Belongs to the sororin family.</text>
</comment>
<accession>A0ABD1HTR2</accession>
<sequence>MGTRNRKPLSDITDFHNLTPLSVLRQLVSSNTPPLSIFTSNSNPKLGPESSDTIASSNSETLRFPNALTSPGDIGTKNAAYSRRNNIESSNKEREAQAIDSRTSIEKRRNKRKAADVPLSSSASEKMKENRSRICNMSVTDGVMTMQNAAYDQRKTIEKSRKERNSDLIGCHTPLTERKDKGKAIAMPYNTLPTGKLKEIQNSICNSSTLVERSCQKGEGNHSFSSGFAEDVKESNMDELVSYSHSSGKTEKGKANVSSSNAALGKQSEIGMDVADTSWFSFEKLNEKNKVILKHTRSSIVQLKDVEEDYLNPSTSFVGRAKDRPKFLNITNFLPEKTKGKGNVILEPSNIREASAAVAVISQPSRKMKTSARNNNAVGVSSCPTITRTKKLQNGLDEAENVKYLYSWTDPQANVRKKRPRTEKTSELPEEFIREQKAYFDDIDNFELPVEEVSQDESD</sequence>
<evidence type="ECO:0000256" key="4">
    <source>
        <dbReference type="ARBA" id="ARBA00023306"/>
    </source>
</evidence>
<feature type="compositionally biased region" description="Basic and acidic residues" evidence="6">
    <location>
        <begin position="90"/>
        <end position="107"/>
    </location>
</feature>
<evidence type="ECO:0000259" key="7">
    <source>
        <dbReference type="Pfam" id="PF25220"/>
    </source>
</evidence>
<dbReference type="PANTHER" id="PTHR35740">
    <property type="entry name" value="OS12G0111700 PROTEIN"/>
    <property type="match status" value="1"/>
</dbReference>
<protein>
    <recommendedName>
        <fullName evidence="7">Sororin C-terminal region domain-containing protein</fullName>
    </recommendedName>
</protein>
<proteinExistence type="inferred from homology"/>
<dbReference type="Pfam" id="PF25220">
    <property type="entry name" value="Sororin_C"/>
    <property type="match status" value="1"/>
</dbReference>
<keyword evidence="4" id="KW-0131">Cell cycle</keyword>
<reference evidence="8 9" key="1">
    <citation type="submission" date="2024-06" db="EMBL/GenBank/DDBJ databases">
        <title>A chromosome level genome sequence of Diviner's sage (Salvia divinorum).</title>
        <authorList>
            <person name="Ford S.A."/>
            <person name="Ro D.-K."/>
            <person name="Ness R.W."/>
            <person name="Phillips M.A."/>
        </authorList>
    </citation>
    <scope>NUCLEOTIDE SEQUENCE [LARGE SCALE GENOMIC DNA]</scope>
    <source>
        <strain evidence="8">SAF-2024a</strain>
        <tissue evidence="8">Leaf</tissue>
    </source>
</reference>
<dbReference type="Proteomes" id="UP001567538">
    <property type="component" value="Unassembled WGS sequence"/>
</dbReference>
<keyword evidence="2" id="KW-0498">Mitosis</keyword>
<evidence type="ECO:0000256" key="3">
    <source>
        <dbReference type="ARBA" id="ARBA00023242"/>
    </source>
</evidence>
<dbReference type="PANTHER" id="PTHR35740:SF1">
    <property type="entry name" value="OS12G0111700 PROTEIN"/>
    <property type="match status" value="1"/>
</dbReference>
<keyword evidence="3" id="KW-0539">Nucleus</keyword>
<dbReference type="InterPro" id="IPR057337">
    <property type="entry name" value="Sororin_C"/>
</dbReference>
<evidence type="ECO:0000256" key="5">
    <source>
        <dbReference type="ARBA" id="ARBA00093465"/>
    </source>
</evidence>